<dbReference type="InterPro" id="IPR026906">
    <property type="entry name" value="LRR_5"/>
</dbReference>
<dbReference type="Gene3D" id="3.80.10.10">
    <property type="entry name" value="Ribonuclease Inhibitor"/>
    <property type="match status" value="2"/>
</dbReference>
<comment type="caution">
    <text evidence="1">The sequence shown here is derived from an EMBL/GenBank/DDBJ whole genome shotgun (WGS) entry which is preliminary data.</text>
</comment>
<dbReference type="Proteomes" id="UP001470230">
    <property type="component" value="Unassembled WGS sequence"/>
</dbReference>
<sequence>MIIGKSDRNCEVFDVLLLVFRNVETFIVPFFIKHISSYAFIESISIPKHARIIGEEAFSRCYRLKKDDFHDDSELEIIESDAFGDPFIESISIPAKVERLSDGWCMRTPKLTKVTINPGNKHFQCLDPKHQTIGLNDNAFEEAIFASRDIKSAAIPSFIKRIKPFSFFECESIKTVSFTESSSLESIEKESFSYLSIEKVIIPKEVTQIGESAFSFCDKLKTVEFQKNSKLTVIKQRCLFLFFSA</sequence>
<protein>
    <recommendedName>
        <fullName evidence="3">Surface antigen BspA-like protein</fullName>
    </recommendedName>
</protein>
<name>A0ABR2JDD3_9EUKA</name>
<dbReference type="EMBL" id="JAPFFF010000012">
    <property type="protein sequence ID" value="KAK8875952.1"/>
    <property type="molecule type" value="Genomic_DNA"/>
</dbReference>
<evidence type="ECO:0000313" key="1">
    <source>
        <dbReference type="EMBL" id="KAK8875952.1"/>
    </source>
</evidence>
<dbReference type="PANTHER" id="PTHR45661:SF3">
    <property type="entry name" value="IG-LIKE DOMAIN-CONTAINING PROTEIN"/>
    <property type="match status" value="1"/>
</dbReference>
<dbReference type="SUPFAM" id="SSF52058">
    <property type="entry name" value="L domain-like"/>
    <property type="match status" value="1"/>
</dbReference>
<organism evidence="1 2">
    <name type="scientific">Tritrichomonas musculus</name>
    <dbReference type="NCBI Taxonomy" id="1915356"/>
    <lineage>
        <taxon>Eukaryota</taxon>
        <taxon>Metamonada</taxon>
        <taxon>Parabasalia</taxon>
        <taxon>Tritrichomonadida</taxon>
        <taxon>Tritrichomonadidae</taxon>
        <taxon>Tritrichomonas</taxon>
    </lineage>
</organism>
<dbReference type="Pfam" id="PF13306">
    <property type="entry name" value="LRR_5"/>
    <property type="match status" value="2"/>
</dbReference>
<dbReference type="PANTHER" id="PTHR45661">
    <property type="entry name" value="SURFACE ANTIGEN"/>
    <property type="match status" value="1"/>
</dbReference>
<evidence type="ECO:0000313" key="2">
    <source>
        <dbReference type="Proteomes" id="UP001470230"/>
    </source>
</evidence>
<proteinExistence type="predicted"/>
<keyword evidence="2" id="KW-1185">Reference proteome</keyword>
<dbReference type="InterPro" id="IPR032675">
    <property type="entry name" value="LRR_dom_sf"/>
</dbReference>
<evidence type="ECO:0008006" key="3">
    <source>
        <dbReference type="Google" id="ProtNLM"/>
    </source>
</evidence>
<reference evidence="1 2" key="1">
    <citation type="submission" date="2024-04" db="EMBL/GenBank/DDBJ databases">
        <title>Tritrichomonas musculus Genome.</title>
        <authorList>
            <person name="Alves-Ferreira E."/>
            <person name="Grigg M."/>
            <person name="Lorenzi H."/>
            <person name="Galac M."/>
        </authorList>
    </citation>
    <scope>NUCLEOTIDE SEQUENCE [LARGE SCALE GENOMIC DNA]</scope>
    <source>
        <strain evidence="1 2">EAF2021</strain>
    </source>
</reference>
<accession>A0ABR2JDD3</accession>
<dbReference type="InterPro" id="IPR053139">
    <property type="entry name" value="Surface_bspA-like"/>
</dbReference>
<gene>
    <name evidence="1" type="ORF">M9Y10_006132</name>
</gene>